<reference evidence="4" key="1">
    <citation type="submission" date="2017-01" db="EMBL/GenBank/DDBJ databases">
        <authorList>
            <person name="Wang Y."/>
            <person name="White M."/>
            <person name="Kvist S."/>
            <person name="Moncalvo J.-M."/>
        </authorList>
    </citation>
    <scope>NUCLEOTIDE SEQUENCE [LARGE SCALE GENOMIC DNA]</scope>
    <source>
        <strain evidence="4">ID-206-W2</strain>
    </source>
</reference>
<dbReference type="AlphaFoldDB" id="A0A1R1YLA3"/>
<evidence type="ECO:0000256" key="1">
    <source>
        <dbReference type="SAM" id="MobiDB-lite"/>
    </source>
</evidence>
<evidence type="ECO:0000313" key="4">
    <source>
        <dbReference type="Proteomes" id="UP000187429"/>
    </source>
</evidence>
<keyword evidence="2" id="KW-0472">Membrane</keyword>
<gene>
    <name evidence="3" type="ORF">AYI69_g2840</name>
</gene>
<keyword evidence="2" id="KW-0812">Transmembrane</keyword>
<keyword evidence="2" id="KW-1133">Transmembrane helix</keyword>
<protein>
    <submittedName>
        <fullName evidence="3">Uncharacterized protein</fullName>
    </submittedName>
</protein>
<proteinExistence type="predicted"/>
<keyword evidence="4" id="KW-1185">Reference proteome</keyword>
<accession>A0A1R1YLA3</accession>
<dbReference type="Proteomes" id="UP000187429">
    <property type="component" value="Unassembled WGS sequence"/>
</dbReference>
<comment type="caution">
    <text evidence="3">The sequence shown here is derived from an EMBL/GenBank/DDBJ whole genome shotgun (WGS) entry which is preliminary data.</text>
</comment>
<dbReference type="EMBL" id="LSSM01000868">
    <property type="protein sequence ID" value="OMJ27717.1"/>
    <property type="molecule type" value="Genomic_DNA"/>
</dbReference>
<organism evidence="3 4">
    <name type="scientific">Smittium culicis</name>
    <dbReference type="NCBI Taxonomy" id="133412"/>
    <lineage>
        <taxon>Eukaryota</taxon>
        <taxon>Fungi</taxon>
        <taxon>Fungi incertae sedis</taxon>
        <taxon>Zoopagomycota</taxon>
        <taxon>Kickxellomycotina</taxon>
        <taxon>Harpellomycetes</taxon>
        <taxon>Harpellales</taxon>
        <taxon>Legeriomycetaceae</taxon>
        <taxon>Smittium</taxon>
    </lineage>
</organism>
<feature type="transmembrane region" description="Helical" evidence="2">
    <location>
        <begin position="12"/>
        <end position="36"/>
    </location>
</feature>
<name>A0A1R1YLA3_9FUNG</name>
<evidence type="ECO:0000313" key="3">
    <source>
        <dbReference type="EMBL" id="OMJ27717.1"/>
    </source>
</evidence>
<sequence length="250" mass="28209">MCVNRRDISNRLLGYPCLEIVAMFVGWLTIHSIFFFPNVLQKSPIEHGATSPLVPISKPTTESPYRGHTEGGKIKNGVTRMHGLKNEPTFINVSCEKNVAVRISTIKYTVCTTNIVIVDQHSKYHRAILFSIPKRLPLESPPICRSLMSLIPAFLDSSYFHSSVHPIPPRIRTIRLLNNSIDFYFHWIQAAPFLFVSFNFTVCRTLSTSIFFASATCITLPTSQFLPTDIAFRSLATTTAIIINIVFNYP</sequence>
<evidence type="ECO:0000256" key="2">
    <source>
        <dbReference type="SAM" id="Phobius"/>
    </source>
</evidence>
<feature type="region of interest" description="Disordered" evidence="1">
    <location>
        <begin position="51"/>
        <end position="72"/>
    </location>
</feature>